<accession>A0A154V5E3</accession>
<feature type="transmembrane region" description="Helical" evidence="2">
    <location>
        <begin position="134"/>
        <end position="153"/>
    </location>
</feature>
<keyword evidence="2" id="KW-0472">Membrane</keyword>
<dbReference type="AlphaFoldDB" id="A0A154V5E3"/>
<dbReference type="RefSeq" id="WP_063070202.1">
    <property type="nucleotide sequence ID" value="NZ_LQXA01000003.1"/>
</dbReference>
<feature type="transmembrane region" description="Helical" evidence="2">
    <location>
        <begin position="48"/>
        <end position="70"/>
    </location>
</feature>
<keyword evidence="2" id="KW-0812">Transmembrane</keyword>
<keyword evidence="2" id="KW-1133">Transmembrane helix</keyword>
<comment type="caution">
    <text evidence="3">The sequence shown here is derived from an EMBL/GenBank/DDBJ whole genome shotgun (WGS) entry which is preliminary data.</text>
</comment>
<protein>
    <submittedName>
        <fullName evidence="3">Uncharacterized protein</fullName>
    </submittedName>
</protein>
<gene>
    <name evidence="3" type="ORF">AWH51_02470</name>
</gene>
<dbReference type="Proteomes" id="UP000076218">
    <property type="component" value="Unassembled WGS sequence"/>
</dbReference>
<proteinExistence type="predicted"/>
<evidence type="ECO:0000313" key="3">
    <source>
        <dbReference type="EMBL" id="KZC96582.1"/>
    </source>
</evidence>
<evidence type="ECO:0000256" key="1">
    <source>
        <dbReference type="SAM" id="MobiDB-lite"/>
    </source>
</evidence>
<feature type="region of interest" description="Disordered" evidence="1">
    <location>
        <begin position="1"/>
        <end position="22"/>
    </location>
</feature>
<dbReference type="OrthoDB" id="9987453at2"/>
<dbReference type="STRING" id="31965.AWH51_02470"/>
<feature type="transmembrane region" description="Helical" evidence="2">
    <location>
        <begin position="76"/>
        <end position="95"/>
    </location>
</feature>
<feature type="transmembrane region" description="Helical" evidence="2">
    <location>
        <begin position="107"/>
        <end position="128"/>
    </location>
</feature>
<sequence length="157" mass="15774">MTDDRRDDLPASGGGDGIVGDLDARHGGSRPVLRELPAHAPAHRRFRFHVAVTMASTAAYAAFVVVIALVTPLTQAVPVGILVPLLLVALLVVLAGVDEAFRGPGGAISRGLGQLVPALCGSFLGGLASSAIPVPGLLVVVGLALGAGFGVGMTRGR</sequence>
<evidence type="ECO:0000256" key="2">
    <source>
        <dbReference type="SAM" id="Phobius"/>
    </source>
</evidence>
<evidence type="ECO:0000313" key="4">
    <source>
        <dbReference type="Proteomes" id="UP000076218"/>
    </source>
</evidence>
<name>A0A154V5E3_9MICO</name>
<organism evidence="3 4">
    <name type="scientific">Clavibacter tessellarius</name>
    <dbReference type="NCBI Taxonomy" id="31965"/>
    <lineage>
        <taxon>Bacteria</taxon>
        <taxon>Bacillati</taxon>
        <taxon>Actinomycetota</taxon>
        <taxon>Actinomycetes</taxon>
        <taxon>Micrococcales</taxon>
        <taxon>Microbacteriaceae</taxon>
        <taxon>Clavibacter</taxon>
    </lineage>
</organism>
<dbReference type="EMBL" id="LQXA01000003">
    <property type="protein sequence ID" value="KZC96582.1"/>
    <property type="molecule type" value="Genomic_DNA"/>
</dbReference>
<reference evidence="3 4" key="1">
    <citation type="submission" date="2016-01" db="EMBL/GenBank/DDBJ databases">
        <title>Draft genome sequence of Clavibacter michiganensis subsp. tessellarius DOAB 609.</title>
        <authorList>
            <person name="Tambong J.T."/>
        </authorList>
    </citation>
    <scope>NUCLEOTIDE SEQUENCE [LARGE SCALE GENOMIC DNA]</scope>
    <source>
        <strain evidence="3 4">DOAB 609</strain>
    </source>
</reference>